<dbReference type="InterPro" id="IPR025358">
    <property type="entry name" value="DUF4262"/>
</dbReference>
<dbReference type="AlphaFoldDB" id="A0A7G8P6Q2"/>
<name>A0A7G8P6Q2_9MYCO</name>
<gene>
    <name evidence="1" type="ORF">HZU40_00750</name>
</gene>
<sequence>MGQKHSHGAVAEMRAAAIADTRAKVAEHGWTVIGVFPTPDRRGPNFAYTVGLSARGLPELAIYGLHTQIAHSLLNEVARRMVESGVALQTGDRIERVLVDDVPLVTVAMTDTTDLNMVRECYGAVAAAVQVVWPDGAGVLPWEDGSRLTDDDQPVRGRPPAARPLYHANRLPVTTAQELADLIGEQPKQTTLTREGTGPRRDNDIRAGWAGRALVAYATHLGGSSLTEEVETAASDLLCDMRHLFDALGVDWEAAVTRSDDHYRGEIFGEV</sequence>
<keyword evidence="1" id="KW-0614">Plasmid</keyword>
<protein>
    <submittedName>
        <fullName evidence="1">DUF4262 domain-containing protein</fullName>
    </submittedName>
</protein>
<accession>A0A7G8P6Q2</accession>
<evidence type="ECO:0000313" key="1">
    <source>
        <dbReference type="EMBL" id="QNJ90018.1"/>
    </source>
</evidence>
<dbReference type="RefSeq" id="WP_187095169.1">
    <property type="nucleotide sequence ID" value="NZ_CP059893.1"/>
</dbReference>
<geneLocation type="plasmid" evidence="1 2">
    <name>unnamed2</name>
</geneLocation>
<evidence type="ECO:0000313" key="2">
    <source>
        <dbReference type="Proteomes" id="UP000515498"/>
    </source>
</evidence>
<dbReference type="KEGG" id="mflu:HZU40_00750"/>
<organism evidence="1 2">
    <name type="scientific">Mycolicibacterium fluoranthenivorans</name>
    <dbReference type="NCBI Taxonomy" id="258505"/>
    <lineage>
        <taxon>Bacteria</taxon>
        <taxon>Bacillati</taxon>
        <taxon>Actinomycetota</taxon>
        <taxon>Actinomycetes</taxon>
        <taxon>Mycobacteriales</taxon>
        <taxon>Mycobacteriaceae</taxon>
        <taxon>Mycolicibacterium</taxon>
    </lineage>
</organism>
<dbReference type="Pfam" id="PF14081">
    <property type="entry name" value="DUF4262"/>
    <property type="match status" value="1"/>
</dbReference>
<dbReference type="EMBL" id="CP059893">
    <property type="protein sequence ID" value="QNJ90018.1"/>
    <property type="molecule type" value="Genomic_DNA"/>
</dbReference>
<dbReference type="Proteomes" id="UP000515498">
    <property type="component" value="Plasmid unnamed2"/>
</dbReference>
<proteinExistence type="predicted"/>
<reference evidence="1 2" key="1">
    <citation type="submission" date="2020-07" db="EMBL/GenBank/DDBJ databases">
        <title>Draft genome sequence of four isobutane-metabolizing strains capable of cometabolically degrading diverse ether contaminants.</title>
        <authorList>
            <person name="Chen W."/>
            <person name="Faulkner N."/>
            <person name="Smith C."/>
            <person name="Hyman M."/>
        </authorList>
    </citation>
    <scope>NUCLEOTIDE SEQUENCE [LARGE SCALE GENOMIC DNA]</scope>
    <source>
        <strain evidence="1 2">2A</strain>
        <plasmid evidence="1 2">unnamed2</plasmid>
    </source>
</reference>